<organism evidence="1">
    <name type="scientific">Salmonella enterica subsp. arizonae</name>
    <dbReference type="NCBI Taxonomy" id="59203"/>
    <lineage>
        <taxon>Bacteria</taxon>
        <taxon>Pseudomonadati</taxon>
        <taxon>Pseudomonadota</taxon>
        <taxon>Gammaproteobacteria</taxon>
        <taxon>Enterobacterales</taxon>
        <taxon>Enterobacteriaceae</taxon>
        <taxon>Salmonella</taxon>
    </lineage>
</organism>
<gene>
    <name evidence="1" type="ORF">FLP03_05240</name>
</gene>
<evidence type="ECO:0000313" key="1">
    <source>
        <dbReference type="EMBL" id="ECF4921655.1"/>
    </source>
</evidence>
<dbReference type="AlphaFoldDB" id="A0A5Y2QGE5"/>
<dbReference type="Proteomes" id="UP000839641">
    <property type="component" value="Unassembled WGS sequence"/>
</dbReference>
<proteinExistence type="predicted"/>
<accession>A0A5Y2QGE5</accession>
<reference evidence="1" key="1">
    <citation type="submission" date="2019-07" db="EMBL/GenBank/DDBJ databases">
        <authorList>
            <consortium name="GenomeTrakr network: Whole genome sequencing for foodborne pathogen traceback"/>
        </authorList>
    </citation>
    <scope>NUCLEOTIDE SEQUENCE [LARGE SCALE GENOMIC DNA]</scope>
    <source>
        <strain evidence="1">FDA00014297</strain>
    </source>
</reference>
<comment type="caution">
    <text evidence="1">The sequence shown here is derived from an EMBL/GenBank/DDBJ whole genome shotgun (WGS) entry which is preliminary data.</text>
</comment>
<protein>
    <submittedName>
        <fullName evidence="1">Uncharacterized protein</fullName>
    </submittedName>
</protein>
<sequence length="59" mass="7146">MQFDYPQPHRQDAGEQRIALHCYYHSRFAFILPGINQKKIKTKRLWLFHKSNIITTVLF</sequence>
<dbReference type="EMBL" id="AAILJL010000002">
    <property type="protein sequence ID" value="ECF4921655.1"/>
    <property type="molecule type" value="Genomic_DNA"/>
</dbReference>
<name>A0A5Y2QGE5_SALER</name>